<evidence type="ECO:0000313" key="1">
    <source>
        <dbReference type="EMBL" id="GAB36305.1"/>
    </source>
</evidence>
<accession>H5TS47</accession>
<dbReference type="Proteomes" id="UP000005038">
    <property type="component" value="Unassembled WGS sequence"/>
</dbReference>
<proteinExistence type="predicted"/>
<evidence type="ECO:0000313" key="2">
    <source>
        <dbReference type="Proteomes" id="UP000005038"/>
    </source>
</evidence>
<gene>
    <name evidence="1" type="ORF">GOOTI_206_00380</name>
</gene>
<dbReference type="EMBL" id="BAFB01000206">
    <property type="protein sequence ID" value="GAB36305.1"/>
    <property type="molecule type" value="Genomic_DNA"/>
</dbReference>
<protein>
    <submittedName>
        <fullName evidence="1">Uncharacterized protein</fullName>
    </submittedName>
</protein>
<dbReference type="AlphaFoldDB" id="H5TS47"/>
<comment type="caution">
    <text evidence="1">The sequence shown here is derived from an EMBL/GenBank/DDBJ whole genome shotgun (WGS) entry which is preliminary data.</text>
</comment>
<keyword evidence="2" id="KW-1185">Reference proteome</keyword>
<reference evidence="1" key="1">
    <citation type="submission" date="2012-02" db="EMBL/GenBank/DDBJ databases">
        <title>Whole genome shotgun sequence of Gordonia otitidis NBRC 100426.</title>
        <authorList>
            <person name="Yoshida I."/>
            <person name="Hosoyama A."/>
            <person name="Tsuchikane K."/>
            <person name="Katsumata H."/>
            <person name="Yamazaki S."/>
            <person name="Fujita N."/>
        </authorList>
    </citation>
    <scope>NUCLEOTIDE SEQUENCE [LARGE SCALE GENOMIC DNA]</scope>
    <source>
        <strain evidence="1">NBRC 100426</strain>
    </source>
</reference>
<organism evidence="1 2">
    <name type="scientific">Gordonia otitidis (strain DSM 44809 / CCUG 52243 / JCM 12355 / NBRC 100426 / IFM 10032)</name>
    <dbReference type="NCBI Taxonomy" id="1108044"/>
    <lineage>
        <taxon>Bacteria</taxon>
        <taxon>Bacillati</taxon>
        <taxon>Actinomycetota</taxon>
        <taxon>Actinomycetes</taxon>
        <taxon>Mycobacteriales</taxon>
        <taxon>Gordoniaceae</taxon>
        <taxon>Gordonia</taxon>
    </lineage>
</organism>
<name>H5TS47_GORO1</name>
<sequence length="136" mass="15515">MWVDDQARFAVMQQIICDLERLTVEQRAQFVDLAQDTRYERDAAERALTRWQEQTLWTSQYCLTCFPKAATLLEELLASHRPLEFPYVARTAAIDAARCALLADLQPPIPDGICKILCGPVEDVLDRLVVEPQLPL</sequence>